<dbReference type="AlphaFoldDB" id="A0AAD5B356"/>
<sequence>MPGMAANRLSDQSFRRQSRLRGRYLDCPTTLAYCRVLKEVRDRTTRRKSYVSRPYPRACLPSYCHYQISRLLDDLDDYLVNPIDDPILPDTSSASRAPASTMDVGTQTDPVVILPADSVPDEPDTGAEPNPGPSSPSPFQASPSYSPTSPRSPLPGPSSPASVIYVDLESVPMIDPLSVPPNELFEVPFAYKYLEATGSFLPICNCFPLSTCPHTDYSGSTE</sequence>
<evidence type="ECO:0000313" key="2">
    <source>
        <dbReference type="EMBL" id="KAI5627616.1"/>
    </source>
</evidence>
<comment type="caution">
    <text evidence="2">The sequence shown here is derived from an EMBL/GenBank/DDBJ whole genome shotgun (WGS) entry which is preliminary data.</text>
</comment>
<accession>A0AAD5B356</accession>
<proteinExistence type="predicted"/>
<dbReference type="Proteomes" id="UP001205998">
    <property type="component" value="Unassembled WGS sequence"/>
</dbReference>
<feature type="compositionally biased region" description="Low complexity" evidence="1">
    <location>
        <begin position="137"/>
        <end position="149"/>
    </location>
</feature>
<gene>
    <name evidence="2" type="ORF">C0J50_12831</name>
</gene>
<keyword evidence="3" id="KW-1185">Reference proteome</keyword>
<feature type="region of interest" description="Disordered" evidence="1">
    <location>
        <begin position="87"/>
        <end position="158"/>
    </location>
</feature>
<evidence type="ECO:0000256" key="1">
    <source>
        <dbReference type="SAM" id="MobiDB-lite"/>
    </source>
</evidence>
<protein>
    <submittedName>
        <fullName evidence="2">Uncharacterized protein</fullName>
    </submittedName>
</protein>
<reference evidence="2" key="1">
    <citation type="submission" date="2018-07" db="EMBL/GenBank/DDBJ databases">
        <title>Comparative genomics of catfishes provides insights into carnivory and benthic adaptation.</title>
        <authorList>
            <person name="Zhang Y."/>
            <person name="Wang D."/>
            <person name="Peng Z."/>
            <person name="Zheng S."/>
            <person name="Shao F."/>
            <person name="Tao W."/>
        </authorList>
    </citation>
    <scope>NUCLEOTIDE SEQUENCE</scope>
    <source>
        <strain evidence="2">Chongqing</strain>
    </source>
</reference>
<dbReference type="EMBL" id="MU549986">
    <property type="protein sequence ID" value="KAI5627616.1"/>
    <property type="molecule type" value="Genomic_DNA"/>
</dbReference>
<name>A0AAD5B356_SILAS</name>
<evidence type="ECO:0000313" key="3">
    <source>
        <dbReference type="Proteomes" id="UP001205998"/>
    </source>
</evidence>
<organism evidence="2 3">
    <name type="scientific">Silurus asotus</name>
    <name type="common">Amur catfish</name>
    <name type="synonym">Parasilurus asotus</name>
    <dbReference type="NCBI Taxonomy" id="30991"/>
    <lineage>
        <taxon>Eukaryota</taxon>
        <taxon>Metazoa</taxon>
        <taxon>Chordata</taxon>
        <taxon>Craniata</taxon>
        <taxon>Vertebrata</taxon>
        <taxon>Euteleostomi</taxon>
        <taxon>Actinopterygii</taxon>
        <taxon>Neopterygii</taxon>
        <taxon>Teleostei</taxon>
        <taxon>Ostariophysi</taxon>
        <taxon>Siluriformes</taxon>
        <taxon>Siluridae</taxon>
        <taxon>Silurus</taxon>
    </lineage>
</organism>